<dbReference type="InParanoid" id="M4BK60"/>
<proteinExistence type="predicted"/>
<dbReference type="EMBL" id="JH598343">
    <property type="status" value="NOT_ANNOTATED_CDS"/>
    <property type="molecule type" value="Genomic_DNA"/>
</dbReference>
<dbReference type="Proteomes" id="UP000011713">
    <property type="component" value="Unassembled WGS sequence"/>
</dbReference>
<protein>
    <submittedName>
        <fullName evidence="1">Uncharacterized protein</fullName>
    </submittedName>
</protein>
<dbReference type="VEuPathDB" id="FungiDB:HpaG806793"/>
<reference evidence="1" key="2">
    <citation type="submission" date="2015-06" db="UniProtKB">
        <authorList>
            <consortium name="EnsemblProtists"/>
        </authorList>
    </citation>
    <scope>IDENTIFICATION</scope>
    <source>
        <strain evidence="1">Emoy2</strain>
    </source>
</reference>
<accession>M4BK60</accession>
<evidence type="ECO:0000313" key="2">
    <source>
        <dbReference type="Proteomes" id="UP000011713"/>
    </source>
</evidence>
<dbReference type="HOGENOM" id="CLU_2547430_0_0_1"/>
<dbReference type="STRING" id="559515.M4BK60"/>
<dbReference type="EnsemblProtists" id="HpaT806793">
    <property type="protein sequence ID" value="HpaP806793"/>
    <property type="gene ID" value="HpaG806793"/>
</dbReference>
<evidence type="ECO:0000313" key="1">
    <source>
        <dbReference type="EnsemblProtists" id="HpaP806793"/>
    </source>
</evidence>
<organism evidence="1 2">
    <name type="scientific">Hyaloperonospora arabidopsidis (strain Emoy2)</name>
    <name type="common">Downy mildew agent</name>
    <name type="synonym">Peronospora arabidopsidis</name>
    <dbReference type="NCBI Taxonomy" id="559515"/>
    <lineage>
        <taxon>Eukaryota</taxon>
        <taxon>Sar</taxon>
        <taxon>Stramenopiles</taxon>
        <taxon>Oomycota</taxon>
        <taxon>Peronosporomycetes</taxon>
        <taxon>Peronosporales</taxon>
        <taxon>Peronosporaceae</taxon>
        <taxon>Hyaloperonospora</taxon>
    </lineage>
</organism>
<sequence>MDKETKQLMFSTHSQIKSSALPFEHPWIPYNLVDALLHSTAAVLSQGVSEDVLHTDVARSRGHDHRLRQQLSQHFYSINALQQ</sequence>
<keyword evidence="2" id="KW-1185">Reference proteome</keyword>
<reference evidence="2" key="1">
    <citation type="journal article" date="2010" name="Science">
        <title>Signatures of adaptation to obligate biotrophy in the Hyaloperonospora arabidopsidis genome.</title>
        <authorList>
            <person name="Baxter L."/>
            <person name="Tripathy S."/>
            <person name="Ishaque N."/>
            <person name="Boot N."/>
            <person name="Cabral A."/>
            <person name="Kemen E."/>
            <person name="Thines M."/>
            <person name="Ah-Fong A."/>
            <person name="Anderson R."/>
            <person name="Badejoko W."/>
            <person name="Bittner-Eddy P."/>
            <person name="Boore J.L."/>
            <person name="Chibucos M.C."/>
            <person name="Coates M."/>
            <person name="Dehal P."/>
            <person name="Delehaunty K."/>
            <person name="Dong S."/>
            <person name="Downton P."/>
            <person name="Dumas B."/>
            <person name="Fabro G."/>
            <person name="Fronick C."/>
            <person name="Fuerstenberg S.I."/>
            <person name="Fulton L."/>
            <person name="Gaulin E."/>
            <person name="Govers F."/>
            <person name="Hughes L."/>
            <person name="Humphray S."/>
            <person name="Jiang R.H."/>
            <person name="Judelson H."/>
            <person name="Kamoun S."/>
            <person name="Kyung K."/>
            <person name="Meijer H."/>
            <person name="Minx P."/>
            <person name="Morris P."/>
            <person name="Nelson J."/>
            <person name="Phuntumart V."/>
            <person name="Qutob D."/>
            <person name="Rehmany A."/>
            <person name="Rougon-Cardoso A."/>
            <person name="Ryden P."/>
            <person name="Torto-Alalibo T."/>
            <person name="Studholme D."/>
            <person name="Wang Y."/>
            <person name="Win J."/>
            <person name="Wood J."/>
            <person name="Clifton S.W."/>
            <person name="Rogers J."/>
            <person name="Van den Ackerveken G."/>
            <person name="Jones J.D."/>
            <person name="McDowell J.M."/>
            <person name="Beynon J."/>
            <person name="Tyler B.M."/>
        </authorList>
    </citation>
    <scope>NUCLEOTIDE SEQUENCE [LARGE SCALE GENOMIC DNA]</scope>
    <source>
        <strain evidence="2">Emoy2</strain>
    </source>
</reference>
<name>M4BK60_HYAAE</name>
<dbReference type="AlphaFoldDB" id="M4BK60"/>